<comment type="subcellular location">
    <subcellularLocation>
        <location evidence="1">Cell membrane</location>
        <topology evidence="1">Multi-pass membrane protein</topology>
    </subcellularLocation>
</comment>
<proteinExistence type="predicted"/>
<feature type="transmembrane region" description="Helical" evidence="5">
    <location>
        <begin position="82"/>
        <end position="100"/>
    </location>
</feature>
<dbReference type="InterPro" id="IPR020846">
    <property type="entry name" value="MFS_dom"/>
</dbReference>
<name>A0A3M2LL00_9ACTN</name>
<dbReference type="PANTHER" id="PTHR42910">
    <property type="entry name" value="TRANSPORTER SCO4007-RELATED"/>
    <property type="match status" value="1"/>
</dbReference>
<comment type="caution">
    <text evidence="7">The sequence shown here is derived from an EMBL/GenBank/DDBJ whole genome shotgun (WGS) entry which is preliminary data.</text>
</comment>
<evidence type="ECO:0000256" key="4">
    <source>
        <dbReference type="ARBA" id="ARBA00023136"/>
    </source>
</evidence>
<evidence type="ECO:0000256" key="1">
    <source>
        <dbReference type="ARBA" id="ARBA00004651"/>
    </source>
</evidence>
<dbReference type="Pfam" id="PF07690">
    <property type="entry name" value="MFS_1"/>
    <property type="match status" value="1"/>
</dbReference>
<keyword evidence="2 5" id="KW-0812">Transmembrane</keyword>
<dbReference type="GO" id="GO:0022857">
    <property type="term" value="F:transmembrane transporter activity"/>
    <property type="evidence" value="ECO:0007669"/>
    <property type="project" value="InterPro"/>
</dbReference>
<dbReference type="Gene3D" id="1.20.1250.20">
    <property type="entry name" value="MFS general substrate transporter like domains"/>
    <property type="match status" value="1"/>
</dbReference>
<evidence type="ECO:0000259" key="6">
    <source>
        <dbReference type="PROSITE" id="PS50850"/>
    </source>
</evidence>
<dbReference type="InterPro" id="IPR011701">
    <property type="entry name" value="MFS"/>
</dbReference>
<accession>A0A3M2LL00</accession>
<protein>
    <submittedName>
        <fullName evidence="7">MFS transporter</fullName>
    </submittedName>
</protein>
<evidence type="ECO:0000256" key="2">
    <source>
        <dbReference type="ARBA" id="ARBA00022692"/>
    </source>
</evidence>
<gene>
    <name evidence="7" type="ORF">EBO15_36625</name>
</gene>
<reference evidence="7 8" key="1">
    <citation type="submission" date="2018-10" db="EMBL/GenBank/DDBJ databases">
        <title>Isolation from soil.</title>
        <authorList>
            <person name="Hu J."/>
        </authorList>
    </citation>
    <scope>NUCLEOTIDE SEQUENCE [LARGE SCALE GENOMIC DNA]</scope>
    <source>
        <strain evidence="7 8">NEAU-Ht49</strain>
    </source>
</reference>
<keyword evidence="3 5" id="KW-1133">Transmembrane helix</keyword>
<feature type="domain" description="Major facilitator superfamily (MFS) profile" evidence="6">
    <location>
        <begin position="13"/>
        <end position="129"/>
    </location>
</feature>
<dbReference type="AlphaFoldDB" id="A0A3M2LL00"/>
<sequence>MTLTQPRPRADASRGVLLLLALTCGVAVGNVYFPQAISPSVAAGLDVSADTAALVVTAAQFGYAAGIFLLVPLGDRVPHRRLAVTLLALTGLGLLAAGAAPGVTPLVAASAFVGAVTVVAPGRGPQAAG</sequence>
<evidence type="ECO:0000256" key="5">
    <source>
        <dbReference type="SAM" id="Phobius"/>
    </source>
</evidence>
<evidence type="ECO:0000256" key="3">
    <source>
        <dbReference type="ARBA" id="ARBA00022989"/>
    </source>
</evidence>
<dbReference type="RefSeq" id="WP_122199061.1">
    <property type="nucleotide sequence ID" value="NZ_RFFG01000114.1"/>
</dbReference>
<dbReference type="PANTHER" id="PTHR42910:SF1">
    <property type="entry name" value="MAJOR FACILITATOR SUPERFAMILY (MFS) PROFILE DOMAIN-CONTAINING PROTEIN"/>
    <property type="match status" value="1"/>
</dbReference>
<dbReference type="InterPro" id="IPR036259">
    <property type="entry name" value="MFS_trans_sf"/>
</dbReference>
<dbReference type="EMBL" id="RFFG01000114">
    <property type="protein sequence ID" value="RMI37193.1"/>
    <property type="molecule type" value="Genomic_DNA"/>
</dbReference>
<organism evidence="7 8">
    <name type="scientific">Actinomadura harenae</name>
    <dbReference type="NCBI Taxonomy" id="2483351"/>
    <lineage>
        <taxon>Bacteria</taxon>
        <taxon>Bacillati</taxon>
        <taxon>Actinomycetota</taxon>
        <taxon>Actinomycetes</taxon>
        <taxon>Streptosporangiales</taxon>
        <taxon>Thermomonosporaceae</taxon>
        <taxon>Actinomadura</taxon>
    </lineage>
</organism>
<evidence type="ECO:0000313" key="8">
    <source>
        <dbReference type="Proteomes" id="UP000282674"/>
    </source>
</evidence>
<feature type="non-terminal residue" evidence="7">
    <location>
        <position position="129"/>
    </location>
</feature>
<dbReference type="SUPFAM" id="SSF103473">
    <property type="entry name" value="MFS general substrate transporter"/>
    <property type="match status" value="1"/>
</dbReference>
<keyword evidence="4 5" id="KW-0472">Membrane</keyword>
<keyword evidence="8" id="KW-1185">Reference proteome</keyword>
<feature type="transmembrane region" description="Helical" evidence="5">
    <location>
        <begin position="52"/>
        <end position="70"/>
    </location>
</feature>
<dbReference type="OrthoDB" id="9815356at2"/>
<dbReference type="Proteomes" id="UP000282674">
    <property type="component" value="Unassembled WGS sequence"/>
</dbReference>
<dbReference type="GO" id="GO:0005886">
    <property type="term" value="C:plasma membrane"/>
    <property type="evidence" value="ECO:0007669"/>
    <property type="project" value="UniProtKB-SubCell"/>
</dbReference>
<evidence type="ECO:0000313" key="7">
    <source>
        <dbReference type="EMBL" id="RMI37193.1"/>
    </source>
</evidence>
<dbReference type="PROSITE" id="PS50850">
    <property type="entry name" value="MFS"/>
    <property type="match status" value="1"/>
</dbReference>